<evidence type="ECO:0000256" key="1">
    <source>
        <dbReference type="ARBA" id="ARBA00022723"/>
    </source>
</evidence>
<keyword evidence="1" id="KW-0479">Metal-binding</keyword>
<dbReference type="SMART" id="SM00744">
    <property type="entry name" value="RINGv"/>
    <property type="match status" value="1"/>
</dbReference>
<evidence type="ECO:0000256" key="2">
    <source>
        <dbReference type="ARBA" id="ARBA00022771"/>
    </source>
</evidence>
<dbReference type="EMBL" id="JALJOU010000045">
    <property type="protein sequence ID" value="KAK9831492.1"/>
    <property type="molecule type" value="Genomic_DNA"/>
</dbReference>
<evidence type="ECO:0000256" key="4">
    <source>
        <dbReference type="SAM" id="MobiDB-lite"/>
    </source>
</evidence>
<feature type="region of interest" description="Disordered" evidence="4">
    <location>
        <begin position="184"/>
        <end position="210"/>
    </location>
</feature>
<evidence type="ECO:0000259" key="5">
    <source>
        <dbReference type="PROSITE" id="PS51292"/>
    </source>
</evidence>
<organism evidence="6 7">
    <name type="scientific">Elliptochloris bilobata</name>
    <dbReference type="NCBI Taxonomy" id="381761"/>
    <lineage>
        <taxon>Eukaryota</taxon>
        <taxon>Viridiplantae</taxon>
        <taxon>Chlorophyta</taxon>
        <taxon>core chlorophytes</taxon>
        <taxon>Trebouxiophyceae</taxon>
        <taxon>Trebouxiophyceae incertae sedis</taxon>
        <taxon>Elliptochloris clade</taxon>
        <taxon>Elliptochloris</taxon>
    </lineage>
</organism>
<dbReference type="Gene3D" id="3.30.40.10">
    <property type="entry name" value="Zinc/RING finger domain, C3HC4 (zinc finger)"/>
    <property type="match status" value="1"/>
</dbReference>
<protein>
    <recommendedName>
        <fullName evidence="5">RING-CH-type domain-containing protein</fullName>
    </recommendedName>
</protein>
<keyword evidence="2" id="KW-0863">Zinc-finger</keyword>
<evidence type="ECO:0000313" key="6">
    <source>
        <dbReference type="EMBL" id="KAK9831492.1"/>
    </source>
</evidence>
<dbReference type="GO" id="GO:0008270">
    <property type="term" value="F:zinc ion binding"/>
    <property type="evidence" value="ECO:0007669"/>
    <property type="project" value="UniProtKB-KW"/>
</dbReference>
<proteinExistence type="predicted"/>
<dbReference type="PROSITE" id="PS51292">
    <property type="entry name" value="ZF_RING_CH"/>
    <property type="match status" value="1"/>
</dbReference>
<keyword evidence="7" id="KW-1185">Reference proteome</keyword>
<evidence type="ECO:0000256" key="3">
    <source>
        <dbReference type="ARBA" id="ARBA00022833"/>
    </source>
</evidence>
<sequence length="239" mass="24756">MAEPCSQDACWVCLGESTPDEPLTYPCHCPRPVHAPCLARWQLHSAGSREETRCRFCDGELPDWKPVLTPSGEEVAIASPTMSVTFNGNVHHVTVRGGPGGYEAFIGDIRRIFGITAEHDMQLAFDCADPVSGHLVKLNGAGAYQAAVHCATISAAKRLRGWSRRRIALSQAAAAAAAAAANDQHALSPVDSPSTPPRSMGGSLGGSDSGGGAAGGLTSVCSLSATEAAFAADLASRQC</sequence>
<name>A0AAW1RD20_9CHLO</name>
<dbReference type="InterPro" id="IPR011016">
    <property type="entry name" value="Znf_RING-CH"/>
</dbReference>
<dbReference type="InterPro" id="IPR013083">
    <property type="entry name" value="Znf_RING/FYVE/PHD"/>
</dbReference>
<accession>A0AAW1RD20</accession>
<feature type="domain" description="RING-CH-type" evidence="5">
    <location>
        <begin position="2"/>
        <end position="64"/>
    </location>
</feature>
<dbReference type="Proteomes" id="UP001445335">
    <property type="component" value="Unassembled WGS sequence"/>
</dbReference>
<dbReference type="SUPFAM" id="SSF57850">
    <property type="entry name" value="RING/U-box"/>
    <property type="match status" value="1"/>
</dbReference>
<gene>
    <name evidence="6" type="ORF">WJX81_002044</name>
</gene>
<dbReference type="Pfam" id="PF12906">
    <property type="entry name" value="RINGv"/>
    <property type="match status" value="1"/>
</dbReference>
<dbReference type="AlphaFoldDB" id="A0AAW1RD20"/>
<reference evidence="6 7" key="1">
    <citation type="journal article" date="2024" name="Nat. Commun.">
        <title>Phylogenomics reveals the evolutionary origins of lichenization in chlorophyte algae.</title>
        <authorList>
            <person name="Puginier C."/>
            <person name="Libourel C."/>
            <person name="Otte J."/>
            <person name="Skaloud P."/>
            <person name="Haon M."/>
            <person name="Grisel S."/>
            <person name="Petersen M."/>
            <person name="Berrin J.G."/>
            <person name="Delaux P.M."/>
            <person name="Dal Grande F."/>
            <person name="Keller J."/>
        </authorList>
    </citation>
    <scope>NUCLEOTIDE SEQUENCE [LARGE SCALE GENOMIC DNA]</scope>
    <source>
        <strain evidence="6 7">SAG 245.80</strain>
    </source>
</reference>
<evidence type="ECO:0000313" key="7">
    <source>
        <dbReference type="Proteomes" id="UP001445335"/>
    </source>
</evidence>
<comment type="caution">
    <text evidence="6">The sequence shown here is derived from an EMBL/GenBank/DDBJ whole genome shotgun (WGS) entry which is preliminary data.</text>
</comment>
<keyword evidence="3" id="KW-0862">Zinc</keyword>